<comment type="caution">
    <text evidence="2">The sequence shown here is derived from an EMBL/GenBank/DDBJ whole genome shotgun (WGS) entry which is preliminary data.</text>
</comment>
<feature type="transmembrane region" description="Helical" evidence="1">
    <location>
        <begin position="43"/>
        <end position="71"/>
    </location>
</feature>
<organism evidence="2 3">
    <name type="scientific">Piscirickettsia litoralis</name>
    <dbReference type="NCBI Taxonomy" id="1891921"/>
    <lineage>
        <taxon>Bacteria</taxon>
        <taxon>Pseudomonadati</taxon>
        <taxon>Pseudomonadota</taxon>
        <taxon>Gammaproteobacteria</taxon>
        <taxon>Thiotrichales</taxon>
        <taxon>Piscirickettsiaceae</taxon>
        <taxon>Piscirickettsia</taxon>
    </lineage>
</organism>
<gene>
    <name evidence="2" type="ORF">BGC07_10150</name>
</gene>
<keyword evidence="3" id="KW-1185">Reference proteome</keyword>
<accession>A0ABX3AAQ8</accession>
<evidence type="ECO:0000256" key="1">
    <source>
        <dbReference type="SAM" id="Phobius"/>
    </source>
</evidence>
<name>A0ABX3AAQ8_9GAMM</name>
<keyword evidence="1" id="KW-0812">Transmembrane</keyword>
<keyword evidence="1" id="KW-1133">Transmembrane helix</keyword>
<reference evidence="2 3" key="1">
    <citation type="submission" date="2016-08" db="EMBL/GenBank/DDBJ databases">
        <title>Draft genome sequence of Candidatus Piscirickettsia litoralis, from seawater.</title>
        <authorList>
            <person name="Wan X."/>
            <person name="Lee A.J."/>
            <person name="Hou S."/>
            <person name="Donachie S.P."/>
        </authorList>
    </citation>
    <scope>NUCLEOTIDE SEQUENCE [LARGE SCALE GENOMIC DNA]</scope>
    <source>
        <strain evidence="2 3">Y2</strain>
    </source>
</reference>
<proteinExistence type="predicted"/>
<protein>
    <submittedName>
        <fullName evidence="2">Uncharacterized protein</fullName>
    </submittedName>
</protein>
<sequence length="122" mass="14127">MTSEPAILLIKFIEFNTTLTLVLFAAAGWLAAQLVSTKTTKNIFSNCWCIIIIIIFLLSYIFNISYMYLLISDVYYETLNSKTNNFATISIQNYIKIIQVSFWAAAITTAFLFIRFYYCKHK</sequence>
<feature type="transmembrane region" description="Helical" evidence="1">
    <location>
        <begin position="91"/>
        <end position="118"/>
    </location>
</feature>
<evidence type="ECO:0000313" key="3">
    <source>
        <dbReference type="Proteomes" id="UP000094329"/>
    </source>
</evidence>
<evidence type="ECO:0000313" key="2">
    <source>
        <dbReference type="EMBL" id="ODN43214.1"/>
    </source>
</evidence>
<dbReference type="Proteomes" id="UP000094329">
    <property type="component" value="Unassembled WGS sequence"/>
</dbReference>
<dbReference type="EMBL" id="MDTU01000001">
    <property type="protein sequence ID" value="ODN43214.1"/>
    <property type="molecule type" value="Genomic_DNA"/>
</dbReference>
<feature type="transmembrane region" description="Helical" evidence="1">
    <location>
        <begin position="6"/>
        <end position="31"/>
    </location>
</feature>
<keyword evidence="1" id="KW-0472">Membrane</keyword>